<feature type="domain" description="CBS" evidence="3">
    <location>
        <begin position="8"/>
        <end position="66"/>
    </location>
</feature>
<dbReference type="GeneID" id="93709853"/>
<keyword evidence="1 2" id="KW-0129">CBS domain</keyword>
<dbReference type="Gene3D" id="3.10.580.10">
    <property type="entry name" value="CBS-domain"/>
    <property type="match status" value="1"/>
</dbReference>
<dbReference type="CDD" id="cd04622">
    <property type="entry name" value="CBS_pair_HRP1_like"/>
    <property type="match status" value="1"/>
</dbReference>
<evidence type="ECO:0000256" key="1">
    <source>
        <dbReference type="ARBA" id="ARBA00023122"/>
    </source>
</evidence>
<dbReference type="InterPro" id="IPR051257">
    <property type="entry name" value="Diverse_CBS-Domain"/>
</dbReference>
<dbReference type="SUPFAM" id="SSF54631">
    <property type="entry name" value="CBS-domain pair"/>
    <property type="match status" value="1"/>
</dbReference>
<dbReference type="SMART" id="SM00116">
    <property type="entry name" value="CBS"/>
    <property type="match status" value="2"/>
</dbReference>
<evidence type="ECO:0000313" key="5">
    <source>
        <dbReference type="Proteomes" id="UP000182762"/>
    </source>
</evidence>
<accession>A0A1I5XXX1</accession>
<evidence type="ECO:0000313" key="4">
    <source>
        <dbReference type="EMBL" id="SFQ36769.1"/>
    </source>
</evidence>
<dbReference type="InterPro" id="IPR000644">
    <property type="entry name" value="CBS_dom"/>
</dbReference>
<name>A0A1I5XXX1_9BACI</name>
<dbReference type="PROSITE" id="PS51371">
    <property type="entry name" value="CBS"/>
    <property type="match status" value="2"/>
</dbReference>
<proteinExistence type="predicted"/>
<sequence length="140" mass="15313">METVRDIMSHHTDCCTTQDNIYEVAVKMKELNVGAIPILDGNNLVGLITDRDLAIRAIAEKRPNSSQVTDVMSPNLVTVTPNDSLEKAVSLMAEHQVRRLPVVDNNKLAGIVSLGDIALNQYSNEKAGLALVEISKELNF</sequence>
<evidence type="ECO:0000256" key="2">
    <source>
        <dbReference type="PROSITE-ProRule" id="PRU00703"/>
    </source>
</evidence>
<keyword evidence="5" id="KW-1185">Reference proteome</keyword>
<gene>
    <name evidence="4" type="ORF">SAMN02745910_01121</name>
</gene>
<dbReference type="InterPro" id="IPR046342">
    <property type="entry name" value="CBS_dom_sf"/>
</dbReference>
<feature type="domain" description="CBS" evidence="3">
    <location>
        <begin position="72"/>
        <end position="127"/>
    </location>
</feature>
<reference evidence="4 5" key="1">
    <citation type="submission" date="2016-10" db="EMBL/GenBank/DDBJ databases">
        <authorList>
            <person name="Varghese N."/>
            <person name="Submissions S."/>
        </authorList>
    </citation>
    <scope>NUCLEOTIDE SEQUENCE [LARGE SCALE GENOMIC DNA]</scope>
    <source>
        <strain evidence="4 5">DSM 13796</strain>
    </source>
</reference>
<evidence type="ECO:0000259" key="3">
    <source>
        <dbReference type="PROSITE" id="PS51371"/>
    </source>
</evidence>
<dbReference type="EMBL" id="FOXX01000002">
    <property type="protein sequence ID" value="SFQ36769.1"/>
    <property type="molecule type" value="Genomic_DNA"/>
</dbReference>
<protein>
    <submittedName>
        <fullName evidence="4">CBS domain-containing protein</fullName>
    </submittedName>
</protein>
<dbReference type="Pfam" id="PF00571">
    <property type="entry name" value="CBS"/>
    <property type="match status" value="2"/>
</dbReference>
<organism evidence="4 5">
    <name type="scientific">Priestia endophytica DSM 13796</name>
    <dbReference type="NCBI Taxonomy" id="1121089"/>
    <lineage>
        <taxon>Bacteria</taxon>
        <taxon>Bacillati</taxon>
        <taxon>Bacillota</taxon>
        <taxon>Bacilli</taxon>
        <taxon>Bacillales</taxon>
        <taxon>Bacillaceae</taxon>
        <taxon>Priestia</taxon>
    </lineage>
</organism>
<dbReference type="PANTHER" id="PTHR43080:SF2">
    <property type="entry name" value="CBS DOMAIN-CONTAINING PROTEIN"/>
    <property type="match status" value="1"/>
</dbReference>
<dbReference type="Proteomes" id="UP000182762">
    <property type="component" value="Unassembled WGS sequence"/>
</dbReference>
<dbReference type="PANTHER" id="PTHR43080">
    <property type="entry name" value="CBS DOMAIN-CONTAINING PROTEIN CBSX3, MITOCHONDRIAL"/>
    <property type="match status" value="1"/>
</dbReference>
<comment type="caution">
    <text evidence="4">The sequence shown here is derived from an EMBL/GenBank/DDBJ whole genome shotgun (WGS) entry which is preliminary data.</text>
</comment>
<dbReference type="RefSeq" id="WP_061803568.1">
    <property type="nucleotide sequence ID" value="NZ_FOXX01000002.1"/>
</dbReference>